<dbReference type="Proteomes" id="UP000693892">
    <property type="component" value="Unassembled WGS sequence"/>
</dbReference>
<dbReference type="PANTHER" id="PTHR43685:SF2">
    <property type="entry name" value="GLYCOSYLTRANSFERASE 2-LIKE DOMAIN-CONTAINING PROTEIN"/>
    <property type="match status" value="1"/>
</dbReference>
<name>A0A916NMM1_9MICO</name>
<keyword evidence="3" id="KW-1185">Reference proteome</keyword>
<feature type="domain" description="Glycosyltransferase 2-like" evidence="1">
    <location>
        <begin position="9"/>
        <end position="164"/>
    </location>
</feature>
<dbReference type="GO" id="GO:0044010">
    <property type="term" value="P:single-species biofilm formation"/>
    <property type="evidence" value="ECO:0007669"/>
    <property type="project" value="TreeGrafter"/>
</dbReference>
<evidence type="ECO:0000259" key="1">
    <source>
        <dbReference type="Pfam" id="PF00535"/>
    </source>
</evidence>
<dbReference type="PANTHER" id="PTHR43685">
    <property type="entry name" value="GLYCOSYLTRANSFERASE"/>
    <property type="match status" value="1"/>
</dbReference>
<organism evidence="2 3">
    <name type="scientific">Leucobacter soli</name>
    <dbReference type="NCBI Taxonomy" id="2812850"/>
    <lineage>
        <taxon>Bacteria</taxon>
        <taxon>Bacillati</taxon>
        <taxon>Actinomycetota</taxon>
        <taxon>Actinomycetes</taxon>
        <taxon>Micrococcales</taxon>
        <taxon>Microbacteriaceae</taxon>
        <taxon>Leucobacter</taxon>
    </lineage>
</organism>
<gene>
    <name evidence="2" type="ORF">LEUCIP111803_00974</name>
</gene>
<accession>A0A916NMM1</accession>
<evidence type="ECO:0000313" key="3">
    <source>
        <dbReference type="Proteomes" id="UP000693892"/>
    </source>
</evidence>
<reference evidence="2" key="1">
    <citation type="submission" date="2021-06" db="EMBL/GenBank/DDBJ databases">
        <authorList>
            <person name="Criscuolo A."/>
        </authorList>
    </citation>
    <scope>NUCLEOTIDE SEQUENCE</scope>
    <source>
        <strain evidence="2">CIP111803</strain>
    </source>
</reference>
<dbReference type="AlphaFoldDB" id="A0A916NMM1"/>
<protein>
    <recommendedName>
        <fullName evidence="1">Glycosyltransferase 2-like domain-containing protein</fullName>
    </recommendedName>
</protein>
<dbReference type="InterPro" id="IPR001173">
    <property type="entry name" value="Glyco_trans_2-like"/>
</dbReference>
<comment type="caution">
    <text evidence="2">The sequence shown here is derived from an EMBL/GenBank/DDBJ whole genome shotgun (WGS) entry which is preliminary data.</text>
</comment>
<dbReference type="Pfam" id="PF00535">
    <property type="entry name" value="Glycos_transf_2"/>
    <property type="match status" value="1"/>
</dbReference>
<evidence type="ECO:0000313" key="2">
    <source>
        <dbReference type="EMBL" id="CAG7606949.1"/>
    </source>
</evidence>
<sequence length="305" mass="33949">MATMPPVTAVIPTHHRPEQMRRALESVLQQDYVGEIQVIIVFDAEEPYLPEVEVPSGRTVVAVSNERSRGLAGGRNTGILAAAHDFVAFLDDDDWWRSGKLRAQMERFAADPDALLVGTAMVLDDGENQYERLVPVDPVTHAELLRDRLPGLHSSTFVFRRAALLGVIGMVDEELPGSYGEDYDLLLRTSRAGRIAVVNEPLVSVTWSQNSYFFGKWGAYAEGLEYLFRTHEGFARDRRAHARLAGQIAFARAANGDAKAARGWVRDSVTRDPRQIKAWLALGISLRLMSPEWVAKTIQRLGRGI</sequence>
<proteinExistence type="predicted"/>
<dbReference type="CDD" id="cd00761">
    <property type="entry name" value="Glyco_tranf_GTA_type"/>
    <property type="match status" value="1"/>
</dbReference>
<dbReference type="EMBL" id="CAJVAP010000009">
    <property type="protein sequence ID" value="CAG7606949.1"/>
    <property type="molecule type" value="Genomic_DNA"/>
</dbReference>
<dbReference type="InterPro" id="IPR050834">
    <property type="entry name" value="Glycosyltransf_2"/>
</dbReference>
<dbReference type="RefSeq" id="WP_218114603.1">
    <property type="nucleotide sequence ID" value="NZ_CAJVAP010000009.1"/>
</dbReference>